<evidence type="ECO:0000313" key="2">
    <source>
        <dbReference type="Proteomes" id="UP001156614"/>
    </source>
</evidence>
<dbReference type="Proteomes" id="UP001156614">
    <property type="component" value="Unassembled WGS sequence"/>
</dbReference>
<evidence type="ECO:0000313" key="1">
    <source>
        <dbReference type="EMBL" id="GLQ64248.1"/>
    </source>
</evidence>
<comment type="caution">
    <text evidence="1">The sequence shown here is derived from an EMBL/GenBank/DDBJ whole genome shotgun (WGS) entry which is preliminary data.</text>
</comment>
<keyword evidence="2" id="KW-1185">Reference proteome</keyword>
<dbReference type="EMBL" id="BSNU01000011">
    <property type="protein sequence ID" value="GLQ64248.1"/>
    <property type="molecule type" value="Genomic_DNA"/>
</dbReference>
<name>A0AAV5NKA6_9PROT</name>
<dbReference type="RefSeq" id="WP_237390137.1">
    <property type="nucleotide sequence ID" value="NZ_BEWM01000011.1"/>
</dbReference>
<proteinExistence type="predicted"/>
<reference evidence="2" key="1">
    <citation type="journal article" date="2019" name="Int. J. Syst. Evol. Microbiol.">
        <title>The Global Catalogue of Microorganisms (GCM) 10K type strain sequencing project: providing services to taxonomists for standard genome sequencing and annotation.</title>
        <authorList>
            <consortium name="The Broad Institute Genomics Platform"/>
            <consortium name="The Broad Institute Genome Sequencing Center for Infectious Disease"/>
            <person name="Wu L."/>
            <person name="Ma J."/>
        </authorList>
    </citation>
    <scope>NUCLEOTIDE SEQUENCE [LARGE SCALE GENOMIC DNA]</scope>
    <source>
        <strain evidence="2">NBRC 3267</strain>
    </source>
</reference>
<dbReference type="AlphaFoldDB" id="A0AAV5NKA6"/>
<accession>A0AAV5NKA6</accession>
<sequence length="141" mass="15257">MTDTLLPGLIRSVPPPFPKATFDPLKAEIAAWFCTEFKISFPPEEILYVEPERADIVEALSIEMVPPSAVNVAPVNALTTPPVNPVTVTKALLLEVTLQGFAKEINEGEKLTEALTFLPEKLALAPPIDIIPRTGKAGTRV</sequence>
<gene>
    <name evidence="1" type="ORF">GCM10007867_30950</name>
</gene>
<protein>
    <submittedName>
        <fullName evidence="1">Uncharacterized protein</fullName>
    </submittedName>
</protein>
<organism evidence="1 2">
    <name type="scientific">Gluconobacter cerinus</name>
    <dbReference type="NCBI Taxonomy" id="38307"/>
    <lineage>
        <taxon>Bacteria</taxon>
        <taxon>Pseudomonadati</taxon>
        <taxon>Pseudomonadota</taxon>
        <taxon>Alphaproteobacteria</taxon>
        <taxon>Acetobacterales</taxon>
        <taxon>Acetobacteraceae</taxon>
        <taxon>Gluconobacter</taxon>
    </lineage>
</organism>